<accession>A0A935Q1N1</accession>
<dbReference type="EMBL" id="JADJMH010000019">
    <property type="protein sequence ID" value="MBK7676429.1"/>
    <property type="molecule type" value="Genomic_DNA"/>
</dbReference>
<sequence>MDYTSKSYGRNDDVAAIYRLIDAGTDISMPGPRRLGKTFVLERLVEAGHVHGWEAIKVEVAGCKDTRGFFRQLCTRIGNQRSIGKNTIDWLRQRLGQAIDPRTDTNGTWYQSFITLDHEAYFERLIKALHEDPNRRWLLLIDELPIFLKALHDQGPQGIDAARTFMNHTSRLRVDYPKVRWLITGSIGLEPLAQAGNYMGVLAKFQTYGLTTLSESQARDFVIDLAQTGRLVDRQLITVTEADSIVKAVGWRAAFYLEALARKLAGTPTENAQEADALIEAAMARLLQPTELATFGVWEEHLRKHFPDAIAIALLNALAPHPQGLGIDALLAAAGQPGLSRDAVRKLLMRLDAEGFITIDDWGADIPVAAFRNVLLRRWWTRFPPQANT</sequence>
<name>A0A935Q1N1_9PROT</name>
<dbReference type="AlphaFoldDB" id="A0A935Q1N1"/>
<dbReference type="Proteomes" id="UP000697998">
    <property type="component" value="Unassembled WGS sequence"/>
</dbReference>
<dbReference type="InterPro" id="IPR027417">
    <property type="entry name" value="P-loop_NTPase"/>
</dbReference>
<gene>
    <name evidence="1" type="ORF">IPJ27_17665</name>
</gene>
<proteinExistence type="predicted"/>
<reference evidence="1 2" key="1">
    <citation type="submission" date="2020-10" db="EMBL/GenBank/DDBJ databases">
        <title>Connecting structure to function with the recovery of over 1000 high-quality activated sludge metagenome-assembled genomes encoding full-length rRNA genes using long-read sequencing.</title>
        <authorList>
            <person name="Singleton C.M."/>
            <person name="Petriglieri F."/>
            <person name="Kristensen J.M."/>
            <person name="Kirkegaard R.H."/>
            <person name="Michaelsen T.Y."/>
            <person name="Andersen M.H."/>
            <person name="Karst S.M."/>
            <person name="Dueholm M.S."/>
            <person name="Nielsen P.H."/>
            <person name="Albertsen M."/>
        </authorList>
    </citation>
    <scope>NUCLEOTIDE SEQUENCE [LARGE SCALE GENOMIC DNA]</scope>
    <source>
        <strain evidence="1">EsbW_18-Q3-R4-48_BATAC.285</strain>
    </source>
</reference>
<comment type="caution">
    <text evidence="1">The sequence shown here is derived from an EMBL/GenBank/DDBJ whole genome shotgun (WGS) entry which is preliminary data.</text>
</comment>
<evidence type="ECO:0000313" key="1">
    <source>
        <dbReference type="EMBL" id="MBK7676429.1"/>
    </source>
</evidence>
<dbReference type="SUPFAM" id="SSF52540">
    <property type="entry name" value="P-loop containing nucleoside triphosphate hydrolases"/>
    <property type="match status" value="1"/>
</dbReference>
<dbReference type="Gene3D" id="3.40.50.300">
    <property type="entry name" value="P-loop containing nucleotide triphosphate hydrolases"/>
    <property type="match status" value="1"/>
</dbReference>
<evidence type="ECO:0008006" key="3">
    <source>
        <dbReference type="Google" id="ProtNLM"/>
    </source>
</evidence>
<protein>
    <recommendedName>
        <fullName evidence="3">ATP-binding protein</fullName>
    </recommendedName>
</protein>
<evidence type="ECO:0000313" key="2">
    <source>
        <dbReference type="Proteomes" id="UP000697998"/>
    </source>
</evidence>
<organism evidence="1 2">
    <name type="scientific">Candidatus Accumulibacter proximus</name>
    <dbReference type="NCBI Taxonomy" id="2954385"/>
    <lineage>
        <taxon>Bacteria</taxon>
        <taxon>Pseudomonadati</taxon>
        <taxon>Pseudomonadota</taxon>
        <taxon>Betaproteobacteria</taxon>
        <taxon>Candidatus Accumulibacter</taxon>
    </lineage>
</organism>